<feature type="signal peptide" evidence="1">
    <location>
        <begin position="1"/>
        <end position="17"/>
    </location>
</feature>
<feature type="chain" id="PRO_5015462113" evidence="1">
    <location>
        <begin position="18"/>
        <end position="98"/>
    </location>
</feature>
<dbReference type="AlphaFoldDB" id="A0A2S7Y1A2"/>
<dbReference type="Proteomes" id="UP000237441">
    <property type="component" value="Unassembled WGS sequence"/>
</dbReference>
<comment type="caution">
    <text evidence="2">The sequence shown here is derived from an EMBL/GenBank/DDBJ whole genome shotgun (WGS) entry which is preliminary data.</text>
</comment>
<accession>A0A2S7Y1A2</accession>
<sequence length="98" mass="10958">MAMCSLLSRLYVSSALAYILLIERNKTWIPTLNQPKLLHSCSRRLATAAERMASRDCRSIVTMLQRDAIAFTISMPNKASLDKPFTISWVGTPSKGQI</sequence>
<evidence type="ECO:0000313" key="2">
    <source>
        <dbReference type="EMBL" id="PQK09632.1"/>
    </source>
</evidence>
<gene>
    <name evidence="2" type="ORF">BB8028_0001g17010</name>
</gene>
<name>A0A2S7Y1A2_BEABA</name>
<evidence type="ECO:0000313" key="3">
    <source>
        <dbReference type="Proteomes" id="UP000237441"/>
    </source>
</evidence>
<organism evidence="2 3">
    <name type="scientific">Beauveria bassiana</name>
    <name type="common">White muscardine disease fungus</name>
    <name type="synonym">Tritirachium shiotae</name>
    <dbReference type="NCBI Taxonomy" id="176275"/>
    <lineage>
        <taxon>Eukaryota</taxon>
        <taxon>Fungi</taxon>
        <taxon>Dikarya</taxon>
        <taxon>Ascomycota</taxon>
        <taxon>Pezizomycotina</taxon>
        <taxon>Sordariomycetes</taxon>
        <taxon>Hypocreomycetidae</taxon>
        <taxon>Hypocreales</taxon>
        <taxon>Cordycipitaceae</taxon>
        <taxon>Beauveria</taxon>
    </lineage>
</organism>
<evidence type="ECO:0000256" key="1">
    <source>
        <dbReference type="SAM" id="SignalP"/>
    </source>
</evidence>
<reference evidence="2 3" key="1">
    <citation type="submission" date="2016-07" db="EMBL/GenBank/DDBJ databases">
        <title>Comparative genomics of the entomopathogenic fungus Beauveria bassiana.</title>
        <authorList>
            <person name="Valero Jimenez C.A."/>
            <person name="Zwaan B.J."/>
            <person name="Van Kan J.A."/>
            <person name="Takken W."/>
            <person name="Debets A.J."/>
            <person name="Schoustra S.E."/>
            <person name="Koenraadt C.J."/>
        </authorList>
    </citation>
    <scope>NUCLEOTIDE SEQUENCE [LARGE SCALE GENOMIC DNA]</scope>
    <source>
        <strain evidence="2 3">ARSEF 8028</strain>
    </source>
</reference>
<proteinExistence type="predicted"/>
<keyword evidence="1" id="KW-0732">Signal</keyword>
<protein>
    <submittedName>
        <fullName evidence="2">Uncharacterized protein</fullName>
    </submittedName>
</protein>
<dbReference type="EMBL" id="JRHA01000001">
    <property type="protein sequence ID" value="PQK09632.1"/>
    <property type="molecule type" value="Genomic_DNA"/>
</dbReference>